<dbReference type="Proteomes" id="UP000239757">
    <property type="component" value="Unassembled WGS sequence"/>
</dbReference>
<feature type="domain" description="C2H2-type" evidence="2">
    <location>
        <begin position="114"/>
        <end position="135"/>
    </location>
</feature>
<evidence type="ECO:0000256" key="1">
    <source>
        <dbReference type="SAM" id="SignalP"/>
    </source>
</evidence>
<evidence type="ECO:0000313" key="3">
    <source>
        <dbReference type="EMBL" id="PPS14625.1"/>
    </source>
</evidence>
<dbReference type="AlphaFoldDB" id="A0A2P5YGA8"/>
<evidence type="ECO:0000313" key="4">
    <source>
        <dbReference type="Proteomes" id="UP000239757"/>
    </source>
</evidence>
<dbReference type="PANTHER" id="PTHR21385">
    <property type="entry name" value="ZINC FINGER PROTEIN-RELATED"/>
    <property type="match status" value="1"/>
</dbReference>
<dbReference type="EMBL" id="KZ663236">
    <property type="protein sequence ID" value="PPS14625.1"/>
    <property type="molecule type" value="Genomic_DNA"/>
</dbReference>
<dbReference type="OrthoDB" id="4507at2759"/>
<gene>
    <name evidence="3" type="ORF">GOBAR_AA05945</name>
</gene>
<feature type="signal peptide" evidence="1">
    <location>
        <begin position="1"/>
        <end position="26"/>
    </location>
</feature>
<dbReference type="InterPro" id="IPR013087">
    <property type="entry name" value="Znf_C2H2_type"/>
</dbReference>
<sequence length="359" mass="40848">MEKWSKWLVFMFFCLSVCIRIPYVSSSTAPLQGNQGNKKSSAARTFKLEEDVHVVRCSRERSRAAWKVIEEYLMPFVEQERYKISSGCRLHPDNDLYRDQEQHKHHLDINEWRCGYCRKNFYEEKYLDKHFDNRHFDLLNTSHSRCLADLCGALHCDLVMDSSLRKTKCNPAAAARNKHLCESLADSCFPVSKGPVSGRLHEFFLRQFCDAHTCSGGPKPFPKGQKMWCGGCSPHPLTIRLEVRSSPMGMEPHLTASYLSPQRAPMARGLVIVTSGGYLEANKYALHFSIHFDFDAAAAFLLLHLLVPKVSLLNTSFTGVLFWSFGGHNSLRNSCCRGIKSGSQELKRISLSGRKKKSF</sequence>
<evidence type="ECO:0000259" key="2">
    <source>
        <dbReference type="PROSITE" id="PS00028"/>
    </source>
</evidence>
<organism evidence="3 4">
    <name type="scientific">Gossypium barbadense</name>
    <name type="common">Sea Island cotton</name>
    <name type="synonym">Hibiscus barbadensis</name>
    <dbReference type="NCBI Taxonomy" id="3634"/>
    <lineage>
        <taxon>Eukaryota</taxon>
        <taxon>Viridiplantae</taxon>
        <taxon>Streptophyta</taxon>
        <taxon>Embryophyta</taxon>
        <taxon>Tracheophyta</taxon>
        <taxon>Spermatophyta</taxon>
        <taxon>Magnoliopsida</taxon>
        <taxon>eudicotyledons</taxon>
        <taxon>Gunneridae</taxon>
        <taxon>Pentapetalae</taxon>
        <taxon>rosids</taxon>
        <taxon>malvids</taxon>
        <taxon>Malvales</taxon>
        <taxon>Malvaceae</taxon>
        <taxon>Malvoideae</taxon>
        <taxon>Gossypium</taxon>
    </lineage>
</organism>
<protein>
    <recommendedName>
        <fullName evidence="2">C2H2-type domain-containing protein</fullName>
    </recommendedName>
</protein>
<proteinExistence type="predicted"/>
<keyword evidence="1" id="KW-0732">Signal</keyword>
<feature type="chain" id="PRO_5015203567" description="C2H2-type domain-containing protein" evidence="1">
    <location>
        <begin position="27"/>
        <end position="359"/>
    </location>
</feature>
<reference evidence="3 4" key="1">
    <citation type="submission" date="2015-01" db="EMBL/GenBank/DDBJ databases">
        <title>Genome of allotetraploid Gossypium barbadense reveals genomic plasticity and fiber elongation in cotton evolution.</title>
        <authorList>
            <person name="Chen X."/>
            <person name="Liu X."/>
            <person name="Zhao B."/>
            <person name="Zheng H."/>
            <person name="Hu Y."/>
            <person name="Lu G."/>
            <person name="Yang C."/>
            <person name="Chen J."/>
            <person name="Shan C."/>
            <person name="Zhang L."/>
            <person name="Zhou Y."/>
            <person name="Wang L."/>
            <person name="Guo W."/>
            <person name="Bai Y."/>
            <person name="Ruan J."/>
            <person name="Shangguan X."/>
            <person name="Mao Y."/>
            <person name="Jiang J."/>
            <person name="Zhu Y."/>
            <person name="Lei J."/>
            <person name="Kang H."/>
            <person name="Chen S."/>
            <person name="He X."/>
            <person name="Wang R."/>
            <person name="Wang Y."/>
            <person name="Chen J."/>
            <person name="Wang L."/>
            <person name="Yu S."/>
            <person name="Wang B."/>
            <person name="Wei J."/>
            <person name="Song S."/>
            <person name="Lu X."/>
            <person name="Gao Z."/>
            <person name="Gu W."/>
            <person name="Deng X."/>
            <person name="Ma D."/>
            <person name="Wang S."/>
            <person name="Liang W."/>
            <person name="Fang L."/>
            <person name="Cai C."/>
            <person name="Zhu X."/>
            <person name="Zhou B."/>
            <person name="Zhang Y."/>
            <person name="Chen Z."/>
            <person name="Xu S."/>
            <person name="Zhu R."/>
            <person name="Wang S."/>
            <person name="Zhang T."/>
            <person name="Zhao G."/>
        </authorList>
    </citation>
    <scope>NUCLEOTIDE SEQUENCE [LARGE SCALE GENOMIC DNA]</scope>
    <source>
        <strain evidence="4">cv. Xinhai21</strain>
        <tissue evidence="3">Leaf</tissue>
    </source>
</reference>
<dbReference type="PANTHER" id="PTHR21385:SF5">
    <property type="entry name" value="C2H2-TYPE DOMAIN-CONTAINING PROTEIN"/>
    <property type="match status" value="1"/>
</dbReference>
<dbReference type="PROSITE" id="PS00028">
    <property type="entry name" value="ZINC_FINGER_C2H2_1"/>
    <property type="match status" value="1"/>
</dbReference>
<accession>A0A2P5YGA8</accession>
<name>A0A2P5YGA8_GOSBA</name>